<evidence type="ECO:0000313" key="2">
    <source>
        <dbReference type="EMBL" id="PQJ93413.1"/>
    </source>
</evidence>
<accession>A0A2S7XIJ4</accession>
<proteinExistence type="predicted"/>
<reference evidence="1" key="4">
    <citation type="submission" date="2023-01" db="EMBL/GenBank/DDBJ databases">
        <title>Draft genome sequence of Aliivibrio sifiae strain NBRC 105001.</title>
        <authorList>
            <person name="Sun Q."/>
            <person name="Mori K."/>
        </authorList>
    </citation>
    <scope>NUCLEOTIDE SEQUENCE</scope>
    <source>
        <strain evidence="1">NBRC 105001</strain>
    </source>
</reference>
<dbReference type="Proteomes" id="UP001156660">
    <property type="component" value="Unassembled WGS sequence"/>
</dbReference>
<sequence length="116" mass="13626">MIVFNAKSACYISQIFESENITLQNEIFFNDGIKNRQITEVKRLNQDFEANGMFQSIFTGYRLLLEDGCEFEIDILKSITKFIQRDSETKPNKLNYSTEPNDLNDWIDASINKYMF</sequence>
<dbReference type="EMBL" id="MSCP01000001">
    <property type="protein sequence ID" value="PQJ93413.1"/>
    <property type="molecule type" value="Genomic_DNA"/>
</dbReference>
<dbReference type="AlphaFoldDB" id="A0A2S7XIJ4"/>
<gene>
    <name evidence="2" type="ORF">BTO23_04785</name>
    <name evidence="1" type="ORF">GCM10007855_13770</name>
</gene>
<evidence type="ECO:0000313" key="4">
    <source>
        <dbReference type="Proteomes" id="UP001156660"/>
    </source>
</evidence>
<name>A0A2S7XIJ4_9GAMM</name>
<reference evidence="1" key="1">
    <citation type="journal article" date="2014" name="Int. J. Syst. Evol. Microbiol.">
        <title>Complete genome of a new Firmicutes species belonging to the dominant human colonic microbiota ('Ruminococcus bicirculans') reveals two chromosomes and a selective capacity to utilize plant glucans.</title>
        <authorList>
            <consortium name="NISC Comparative Sequencing Program"/>
            <person name="Wegmann U."/>
            <person name="Louis P."/>
            <person name="Goesmann A."/>
            <person name="Henrissat B."/>
            <person name="Duncan S.H."/>
            <person name="Flint H.J."/>
        </authorList>
    </citation>
    <scope>NUCLEOTIDE SEQUENCE</scope>
    <source>
        <strain evidence="1">NBRC 105001</strain>
    </source>
</reference>
<dbReference type="EMBL" id="BSOU01000003">
    <property type="protein sequence ID" value="GLR74503.1"/>
    <property type="molecule type" value="Genomic_DNA"/>
</dbReference>
<reference evidence="2 3" key="2">
    <citation type="submission" date="2016-12" db="EMBL/GenBank/DDBJ databases">
        <title>Diversity of luminous bacteria.</title>
        <authorList>
            <person name="Yoshizawa S."/>
            <person name="Kogure K."/>
        </authorList>
    </citation>
    <scope>NUCLEOTIDE SEQUENCE [LARGE SCALE GENOMIC DNA]</scope>
    <source>
        <strain evidence="2 3">NBRC 105001</strain>
    </source>
</reference>
<dbReference type="RefSeq" id="WP_060991044.1">
    <property type="nucleotide sequence ID" value="NZ_BSOU01000003.1"/>
</dbReference>
<protein>
    <submittedName>
        <fullName evidence="2">Uncharacterized protein</fullName>
    </submittedName>
</protein>
<keyword evidence="4" id="KW-1185">Reference proteome</keyword>
<comment type="caution">
    <text evidence="2">The sequence shown here is derived from an EMBL/GenBank/DDBJ whole genome shotgun (WGS) entry which is preliminary data.</text>
</comment>
<reference evidence="4" key="3">
    <citation type="journal article" date="2019" name="Int. J. Syst. Evol. Microbiol.">
        <title>The Global Catalogue of Microorganisms (GCM) 10K type strain sequencing project: providing services to taxonomists for standard genome sequencing and annotation.</title>
        <authorList>
            <consortium name="The Broad Institute Genomics Platform"/>
            <consortium name="The Broad Institute Genome Sequencing Center for Infectious Disease"/>
            <person name="Wu L."/>
            <person name="Ma J."/>
        </authorList>
    </citation>
    <scope>NUCLEOTIDE SEQUENCE [LARGE SCALE GENOMIC DNA]</scope>
    <source>
        <strain evidence="4">NBRC 105001</strain>
    </source>
</reference>
<dbReference type="Proteomes" id="UP000239273">
    <property type="component" value="Unassembled WGS sequence"/>
</dbReference>
<evidence type="ECO:0000313" key="1">
    <source>
        <dbReference type="EMBL" id="GLR74503.1"/>
    </source>
</evidence>
<dbReference type="OrthoDB" id="5905994at2"/>
<organism evidence="2 3">
    <name type="scientific">Aliivibrio sifiae</name>
    <dbReference type="NCBI Taxonomy" id="566293"/>
    <lineage>
        <taxon>Bacteria</taxon>
        <taxon>Pseudomonadati</taxon>
        <taxon>Pseudomonadota</taxon>
        <taxon>Gammaproteobacteria</taxon>
        <taxon>Vibrionales</taxon>
        <taxon>Vibrionaceae</taxon>
        <taxon>Aliivibrio</taxon>
    </lineage>
</organism>
<evidence type="ECO:0000313" key="3">
    <source>
        <dbReference type="Proteomes" id="UP000239273"/>
    </source>
</evidence>